<dbReference type="AlphaFoldDB" id="A0A9D4V5Z8"/>
<evidence type="ECO:0000313" key="3">
    <source>
        <dbReference type="Proteomes" id="UP000886520"/>
    </source>
</evidence>
<keyword evidence="3" id="KW-1185">Reference proteome</keyword>
<proteinExistence type="predicted"/>
<name>A0A9D4V5Z8_ADICA</name>
<reference evidence="2 3" key="1">
    <citation type="submission" date="2021-01" db="EMBL/GenBank/DDBJ databases">
        <title>Adiantum capillus-veneris genome.</title>
        <authorList>
            <person name="Fang Y."/>
            <person name="Liao Q."/>
        </authorList>
    </citation>
    <scope>NUCLEOTIDE SEQUENCE [LARGE SCALE GENOMIC DNA]</scope>
    <source>
        <strain evidence="2">H3</strain>
        <tissue evidence="2">Leaf</tissue>
    </source>
</reference>
<feature type="region of interest" description="Disordered" evidence="1">
    <location>
        <begin position="1"/>
        <end position="70"/>
    </location>
</feature>
<protein>
    <submittedName>
        <fullName evidence="2">Uncharacterized protein</fullName>
    </submittedName>
</protein>
<sequence>MKQGGAAYKVGRLQGSATGGEEGETQGLHQGCDLETTKDDRTGHQGLGELKNRATRSETGGLREPPKWGARQARATAHQTKDWKEHVAEAGPIGVHWEGAA</sequence>
<dbReference type="EMBL" id="JABFUD020000005">
    <property type="protein sequence ID" value="KAI5080179.1"/>
    <property type="molecule type" value="Genomic_DNA"/>
</dbReference>
<dbReference type="Proteomes" id="UP000886520">
    <property type="component" value="Chromosome 5"/>
</dbReference>
<comment type="caution">
    <text evidence="2">The sequence shown here is derived from an EMBL/GenBank/DDBJ whole genome shotgun (WGS) entry which is preliminary data.</text>
</comment>
<organism evidence="2 3">
    <name type="scientific">Adiantum capillus-veneris</name>
    <name type="common">Maidenhair fern</name>
    <dbReference type="NCBI Taxonomy" id="13818"/>
    <lineage>
        <taxon>Eukaryota</taxon>
        <taxon>Viridiplantae</taxon>
        <taxon>Streptophyta</taxon>
        <taxon>Embryophyta</taxon>
        <taxon>Tracheophyta</taxon>
        <taxon>Polypodiopsida</taxon>
        <taxon>Polypodiidae</taxon>
        <taxon>Polypodiales</taxon>
        <taxon>Pteridineae</taxon>
        <taxon>Pteridaceae</taxon>
        <taxon>Vittarioideae</taxon>
        <taxon>Adiantum</taxon>
    </lineage>
</organism>
<evidence type="ECO:0000256" key="1">
    <source>
        <dbReference type="SAM" id="MobiDB-lite"/>
    </source>
</evidence>
<accession>A0A9D4V5Z8</accession>
<evidence type="ECO:0000313" key="2">
    <source>
        <dbReference type="EMBL" id="KAI5080179.1"/>
    </source>
</evidence>
<gene>
    <name evidence="2" type="ORF">GOP47_0005658</name>
</gene>